<accession>A0A4R8TFH5</accession>
<evidence type="ECO:0000313" key="3">
    <source>
        <dbReference type="EMBL" id="TEA16402.1"/>
    </source>
</evidence>
<feature type="compositionally biased region" description="Basic residues" evidence="1">
    <location>
        <begin position="498"/>
        <end position="509"/>
    </location>
</feature>
<gene>
    <name evidence="3" type="primary">ASPSCR1</name>
    <name evidence="3" type="ORF">C8034_v001098</name>
</gene>
<sequence length="509" mass="55148">MSSHVVVIGTDFRRANVKVNPSTYLTDVLHEACKKLNLSSDKYLLKHKQKQVDLSITWRVSGLSPGAKLELVQKSKTPSVVSVALQLPESEAQAVPNGRLVDKLPSDFTIWKVLRQFESGSVGQSKNLNITARGIAQTESGGSSGSGQMYYETPVLNIMGRELATFTDFQKTLSQLGYNSGSVLIRLSFKKTDQTLFDAMGVISEFFSEVEAEAKKRAEASVAAPEPLNQPTASENDQSQPTTDVATTDGPVVVTTDSQSAQALAQETTRENEGGEAMDVDEAAPVDHLKPVSVFRAPSGTTPAAALADVSETDYTPTVAHAQLHQARLLQSSQNRRLPSDKELEVQAQAEEARLAAVSKLLVKVRFPDNTSAQWEFGPEATGATVYQAVKGVMAQDKNVFRLVIPPGKDIIRDDDGSKSRLIHDYKLTRNVLLSLVWDDSVSADVRKQPFLKGSVAQKATDIKIPDIPSATKDKDEGQTAPAPKAQKSEGEGSVAKKLPKWLKLPGKK</sequence>
<feature type="region of interest" description="Disordered" evidence="1">
    <location>
        <begin position="463"/>
        <end position="509"/>
    </location>
</feature>
<dbReference type="GO" id="GO:0005634">
    <property type="term" value="C:nucleus"/>
    <property type="evidence" value="ECO:0007669"/>
    <property type="project" value="TreeGrafter"/>
</dbReference>
<protein>
    <submittedName>
        <fullName evidence="3">Tether containing UBX domain for GLUT4</fullName>
    </submittedName>
</protein>
<dbReference type="InterPro" id="IPR029071">
    <property type="entry name" value="Ubiquitin-like_domsf"/>
</dbReference>
<dbReference type="GO" id="GO:0006886">
    <property type="term" value="P:intracellular protein transport"/>
    <property type="evidence" value="ECO:0007669"/>
    <property type="project" value="TreeGrafter"/>
</dbReference>
<feature type="region of interest" description="Disordered" evidence="1">
    <location>
        <begin position="218"/>
        <end position="250"/>
    </location>
</feature>
<evidence type="ECO:0000256" key="1">
    <source>
        <dbReference type="SAM" id="MobiDB-lite"/>
    </source>
</evidence>
<comment type="caution">
    <text evidence="3">The sequence shown here is derived from an EMBL/GenBank/DDBJ whole genome shotgun (WGS) entry which is preliminary data.</text>
</comment>
<name>A0A4R8TFH5_9PEZI</name>
<keyword evidence="4" id="KW-1185">Reference proteome</keyword>
<proteinExistence type="predicted"/>
<evidence type="ECO:0000313" key="4">
    <source>
        <dbReference type="Proteomes" id="UP000295604"/>
    </source>
</evidence>
<dbReference type="AlphaFoldDB" id="A0A4R8TFH5"/>
<dbReference type="CDD" id="cd16105">
    <property type="entry name" value="Ubl_ASPSCR1_like"/>
    <property type="match status" value="1"/>
</dbReference>
<dbReference type="PANTHER" id="PTHR46467">
    <property type="entry name" value="TETHER CONTAINING UBX DOMAIN FOR GLUT4"/>
    <property type="match status" value="1"/>
</dbReference>
<feature type="compositionally biased region" description="Polar residues" evidence="1">
    <location>
        <begin position="229"/>
        <end position="246"/>
    </location>
</feature>
<dbReference type="GO" id="GO:0012506">
    <property type="term" value="C:vesicle membrane"/>
    <property type="evidence" value="ECO:0007669"/>
    <property type="project" value="TreeGrafter"/>
</dbReference>
<reference evidence="3 4" key="1">
    <citation type="submission" date="2018-11" db="EMBL/GenBank/DDBJ databases">
        <title>Genome sequence and assembly of Colletotrichum sidae.</title>
        <authorList>
            <person name="Gan P."/>
            <person name="Shirasu K."/>
        </authorList>
    </citation>
    <scope>NUCLEOTIDE SEQUENCE [LARGE SCALE GENOMIC DNA]</scope>
    <source>
        <strain evidence="3 4">CBS 518.97</strain>
    </source>
</reference>
<dbReference type="GO" id="GO:0005737">
    <property type="term" value="C:cytoplasm"/>
    <property type="evidence" value="ECO:0007669"/>
    <property type="project" value="TreeGrafter"/>
</dbReference>
<dbReference type="Pfam" id="PF11470">
    <property type="entry name" value="TUG-UBL1"/>
    <property type="match status" value="1"/>
</dbReference>
<feature type="domain" description="TUG ubiquitin-like" evidence="2">
    <location>
        <begin position="8"/>
        <end position="71"/>
    </location>
</feature>
<evidence type="ECO:0000259" key="2">
    <source>
        <dbReference type="Pfam" id="PF11470"/>
    </source>
</evidence>
<dbReference type="Proteomes" id="UP000295604">
    <property type="component" value="Unassembled WGS sequence"/>
</dbReference>
<dbReference type="EMBL" id="QAPF01000109">
    <property type="protein sequence ID" value="TEA16402.1"/>
    <property type="molecule type" value="Genomic_DNA"/>
</dbReference>
<dbReference type="Gene3D" id="3.10.20.90">
    <property type="entry name" value="Phosphatidylinositol 3-kinase Catalytic Subunit, Chain A, domain 1"/>
    <property type="match status" value="1"/>
</dbReference>
<dbReference type="SUPFAM" id="SSF54236">
    <property type="entry name" value="Ubiquitin-like"/>
    <property type="match status" value="2"/>
</dbReference>
<organism evidence="3 4">
    <name type="scientific">Colletotrichum sidae</name>
    <dbReference type="NCBI Taxonomy" id="1347389"/>
    <lineage>
        <taxon>Eukaryota</taxon>
        <taxon>Fungi</taxon>
        <taxon>Dikarya</taxon>
        <taxon>Ascomycota</taxon>
        <taxon>Pezizomycotina</taxon>
        <taxon>Sordariomycetes</taxon>
        <taxon>Hypocreomycetidae</taxon>
        <taxon>Glomerellales</taxon>
        <taxon>Glomerellaceae</taxon>
        <taxon>Colletotrichum</taxon>
        <taxon>Colletotrichum orbiculare species complex</taxon>
    </lineage>
</organism>
<dbReference type="InterPro" id="IPR021569">
    <property type="entry name" value="TUG-UBL1"/>
</dbReference>
<dbReference type="PANTHER" id="PTHR46467:SF1">
    <property type="entry name" value="TETHER CONTAINING UBX DOMAIN FOR GLUT4"/>
    <property type="match status" value="1"/>
</dbReference>